<name>A0A9X1TIR7_STRM4</name>
<evidence type="ECO:0000313" key="3">
    <source>
        <dbReference type="EMBL" id="MCF1592542.1"/>
    </source>
</evidence>
<dbReference type="InterPro" id="IPR036291">
    <property type="entry name" value="NAD(P)-bd_dom_sf"/>
</dbReference>
<dbReference type="Pfam" id="PF01408">
    <property type="entry name" value="GFO_IDH_MocA"/>
    <property type="match status" value="1"/>
</dbReference>
<dbReference type="Pfam" id="PF22685">
    <property type="entry name" value="Gal80p_C-like"/>
    <property type="match status" value="1"/>
</dbReference>
<sequence>MKAAQGSDKIRVGIVGANPDRSYAALTHLPALAALPGYELTAVSTTRRESAEKAAEKFGAQHAFDHSDALIEHPDVDLVVVSVRTQSHAEIIRAAFAAKKHVLSEWPIGVSLAESAELARGAELAGVRTVVGLQRRFAPGVRYFHDLIADGYVGRVRSVTVRVAVPYWGGQYLKGNADAADAANGSTALTLVAGHHLDPVLASVPEIESLSAVVARQFDKATIIETGETIPVSTPDQVLISATLSGGAVLSAHVEAGKRNGADIWATVTGTEGDLHLSGADGMVPGGLTVSGARGQGQTLAPLPAPEKYHTIPQADLTDVAHHTALLYDAVAKDWANGTETVPTFQEAWRKYRLLDTIERASTTGRRLDYEG</sequence>
<dbReference type="GO" id="GO:0000166">
    <property type="term" value="F:nucleotide binding"/>
    <property type="evidence" value="ECO:0007669"/>
    <property type="project" value="InterPro"/>
</dbReference>
<evidence type="ECO:0000259" key="2">
    <source>
        <dbReference type="Pfam" id="PF22685"/>
    </source>
</evidence>
<dbReference type="SUPFAM" id="SSF55347">
    <property type="entry name" value="Glyceraldehyde-3-phosphate dehydrogenase-like, C-terminal domain"/>
    <property type="match status" value="1"/>
</dbReference>
<accession>A0A9X1TIR7</accession>
<reference evidence="3" key="1">
    <citation type="submission" date="2022-01" db="EMBL/GenBank/DDBJ databases">
        <title>Draft Genome Sequences of Seven Type Strains of the Genus Streptomyces.</title>
        <authorList>
            <person name="Aziz S."/>
            <person name="Coretto E."/>
            <person name="Chronakova A."/>
            <person name="Sproer C."/>
            <person name="Huber K."/>
            <person name="Nouioui I."/>
            <person name="Gross H."/>
        </authorList>
    </citation>
    <scope>NUCLEOTIDE SEQUENCE</scope>
    <source>
        <strain evidence="3">DSM 103493</strain>
    </source>
</reference>
<dbReference type="SUPFAM" id="SSF51735">
    <property type="entry name" value="NAD(P)-binding Rossmann-fold domains"/>
    <property type="match status" value="1"/>
</dbReference>
<dbReference type="EMBL" id="JAKEIP010000006">
    <property type="protein sequence ID" value="MCF1592542.1"/>
    <property type="molecule type" value="Genomic_DNA"/>
</dbReference>
<feature type="domain" description="Gfo/Idh/MocA-like oxidoreductase N-terminal" evidence="1">
    <location>
        <begin position="10"/>
        <end position="132"/>
    </location>
</feature>
<evidence type="ECO:0000259" key="1">
    <source>
        <dbReference type="Pfam" id="PF01408"/>
    </source>
</evidence>
<feature type="domain" description="Gal80p-like C-terminal" evidence="2">
    <location>
        <begin position="139"/>
        <end position="279"/>
    </location>
</feature>
<evidence type="ECO:0000313" key="4">
    <source>
        <dbReference type="Proteomes" id="UP001139384"/>
    </source>
</evidence>
<dbReference type="PANTHER" id="PTHR43708">
    <property type="entry name" value="CONSERVED EXPRESSED OXIDOREDUCTASE (EUROFUNG)"/>
    <property type="match status" value="1"/>
</dbReference>
<gene>
    <name evidence="3" type="ORF">L0P92_03020</name>
</gene>
<dbReference type="PANTHER" id="PTHR43708:SF1">
    <property type="entry name" value="GALACTOSE_LACTOSE METABOLISM REGULATORY PROTEIN GAL80"/>
    <property type="match status" value="1"/>
</dbReference>
<dbReference type="InterPro" id="IPR055080">
    <property type="entry name" value="Gal80p-like_C"/>
</dbReference>
<dbReference type="Gene3D" id="3.30.360.10">
    <property type="entry name" value="Dihydrodipicolinate Reductase, domain 2"/>
    <property type="match status" value="1"/>
</dbReference>
<proteinExistence type="predicted"/>
<dbReference type="InterPro" id="IPR000683">
    <property type="entry name" value="Gfo/Idh/MocA-like_OxRdtase_N"/>
</dbReference>
<dbReference type="Gene3D" id="3.40.50.720">
    <property type="entry name" value="NAD(P)-binding Rossmann-like Domain"/>
    <property type="match status" value="1"/>
</dbReference>
<dbReference type="Proteomes" id="UP001139384">
    <property type="component" value="Unassembled WGS sequence"/>
</dbReference>
<organism evidence="3 4">
    <name type="scientific">Streptomyces muensis</name>
    <dbReference type="NCBI Taxonomy" id="1077944"/>
    <lineage>
        <taxon>Bacteria</taxon>
        <taxon>Bacillati</taxon>
        <taxon>Actinomycetota</taxon>
        <taxon>Actinomycetes</taxon>
        <taxon>Kitasatosporales</taxon>
        <taxon>Streptomycetaceae</taxon>
        <taxon>Streptomyces</taxon>
    </lineage>
</organism>
<dbReference type="AlphaFoldDB" id="A0A9X1TIR7"/>
<dbReference type="RefSeq" id="WP_234760849.1">
    <property type="nucleotide sequence ID" value="NZ_JAKEIP010000006.1"/>
</dbReference>
<keyword evidence="4" id="KW-1185">Reference proteome</keyword>
<protein>
    <submittedName>
        <fullName evidence="3">Gfo/Idh/MocA family oxidoreductase</fullName>
    </submittedName>
</protein>
<comment type="caution">
    <text evidence="3">The sequence shown here is derived from an EMBL/GenBank/DDBJ whole genome shotgun (WGS) entry which is preliminary data.</text>
</comment>
<dbReference type="InterPro" id="IPR051317">
    <property type="entry name" value="Gfo/Idh/MocA_oxidoreduct"/>
</dbReference>